<keyword evidence="2" id="KW-1133">Transmembrane helix</keyword>
<name>A0A1X2GYM2_9FUNG</name>
<feature type="transmembrane region" description="Helical" evidence="2">
    <location>
        <begin position="45"/>
        <end position="63"/>
    </location>
</feature>
<reference evidence="3 4" key="1">
    <citation type="submission" date="2016-07" db="EMBL/GenBank/DDBJ databases">
        <title>Pervasive Adenine N6-methylation of Active Genes in Fungi.</title>
        <authorList>
            <consortium name="DOE Joint Genome Institute"/>
            <person name="Mondo S.J."/>
            <person name="Dannebaum R.O."/>
            <person name="Kuo R.C."/>
            <person name="Labutti K."/>
            <person name="Haridas S."/>
            <person name="Kuo A."/>
            <person name="Salamov A."/>
            <person name="Ahrendt S.R."/>
            <person name="Lipzen A."/>
            <person name="Sullivan W."/>
            <person name="Andreopoulos W.B."/>
            <person name="Clum A."/>
            <person name="Lindquist E."/>
            <person name="Daum C."/>
            <person name="Ramamoorthy G.K."/>
            <person name="Gryganskyi A."/>
            <person name="Culley D."/>
            <person name="Magnuson J.K."/>
            <person name="James T.Y."/>
            <person name="O'Malley M.A."/>
            <person name="Stajich J.E."/>
            <person name="Spatafora J.W."/>
            <person name="Visel A."/>
            <person name="Grigoriev I.V."/>
        </authorList>
    </citation>
    <scope>NUCLEOTIDE SEQUENCE [LARGE SCALE GENOMIC DNA]</scope>
    <source>
        <strain evidence="3 4">NRRL 3301</strain>
    </source>
</reference>
<dbReference type="OrthoDB" id="2274962at2759"/>
<feature type="region of interest" description="Disordered" evidence="1">
    <location>
        <begin position="295"/>
        <end position="322"/>
    </location>
</feature>
<feature type="compositionally biased region" description="Polar residues" evidence="1">
    <location>
        <begin position="296"/>
        <end position="309"/>
    </location>
</feature>
<keyword evidence="2" id="KW-0812">Transmembrane</keyword>
<proteinExistence type="predicted"/>
<feature type="compositionally biased region" description="Low complexity" evidence="1">
    <location>
        <begin position="310"/>
        <end position="322"/>
    </location>
</feature>
<dbReference type="Proteomes" id="UP000242146">
    <property type="component" value="Unassembled WGS sequence"/>
</dbReference>
<sequence>MPIDCFFFFLSAHNFLRTVTSIVLLVDIGPDNTIIRTFLFEFPWQFGYCACACYMLGIVQTLVNSNRDTAGVLSTTSKEAHVFGTVLIISPFIVNNSCALVAGILETTDLSLGELWTQMLYVSWISHCTVLSLVASVMGFKLLRLVNKNFKNIKAKTFDLTFLERLITGLTRIRLLLLLIVSCLMGYVLLLIFYITFRSFILRSTPFSFLYCIAWNNFATTLTMVACILFLQSGRTKEESTSAGVKSDGQESHVETTFGEIITDDEEESSCGQSVLSLVAMEALEHIQSMHYPTLEKQQSSSTLHPSNGSQSSSITLVSSQH</sequence>
<evidence type="ECO:0000256" key="2">
    <source>
        <dbReference type="SAM" id="Phobius"/>
    </source>
</evidence>
<feature type="transmembrane region" description="Helical" evidence="2">
    <location>
        <begin position="208"/>
        <end position="231"/>
    </location>
</feature>
<evidence type="ECO:0000313" key="4">
    <source>
        <dbReference type="Proteomes" id="UP000242146"/>
    </source>
</evidence>
<keyword evidence="4" id="KW-1185">Reference proteome</keyword>
<protein>
    <submittedName>
        <fullName evidence="3">Uncharacterized protein</fullName>
    </submittedName>
</protein>
<organism evidence="3 4">
    <name type="scientific">Hesseltinella vesiculosa</name>
    <dbReference type="NCBI Taxonomy" id="101127"/>
    <lineage>
        <taxon>Eukaryota</taxon>
        <taxon>Fungi</taxon>
        <taxon>Fungi incertae sedis</taxon>
        <taxon>Mucoromycota</taxon>
        <taxon>Mucoromycotina</taxon>
        <taxon>Mucoromycetes</taxon>
        <taxon>Mucorales</taxon>
        <taxon>Cunninghamellaceae</taxon>
        <taxon>Hesseltinella</taxon>
    </lineage>
</organism>
<keyword evidence="2" id="KW-0472">Membrane</keyword>
<accession>A0A1X2GYM2</accession>
<dbReference type="EMBL" id="MCGT01000001">
    <property type="protein sequence ID" value="ORX63176.1"/>
    <property type="molecule type" value="Genomic_DNA"/>
</dbReference>
<comment type="caution">
    <text evidence="3">The sequence shown here is derived from an EMBL/GenBank/DDBJ whole genome shotgun (WGS) entry which is preliminary data.</text>
</comment>
<feature type="transmembrane region" description="Helical" evidence="2">
    <location>
        <begin position="175"/>
        <end position="196"/>
    </location>
</feature>
<evidence type="ECO:0000256" key="1">
    <source>
        <dbReference type="SAM" id="MobiDB-lite"/>
    </source>
</evidence>
<gene>
    <name evidence="3" type="ORF">DM01DRAFT_1331251</name>
</gene>
<feature type="transmembrane region" description="Helical" evidence="2">
    <location>
        <begin position="83"/>
        <end position="104"/>
    </location>
</feature>
<feature type="transmembrane region" description="Helical" evidence="2">
    <location>
        <begin position="124"/>
        <end position="143"/>
    </location>
</feature>
<dbReference type="AlphaFoldDB" id="A0A1X2GYM2"/>
<evidence type="ECO:0000313" key="3">
    <source>
        <dbReference type="EMBL" id="ORX63176.1"/>
    </source>
</evidence>